<dbReference type="EMBL" id="AZAC01000003">
    <property type="protein sequence ID" value="KIX15378.1"/>
    <property type="molecule type" value="Genomic_DNA"/>
</dbReference>
<comment type="caution">
    <text evidence="2">The sequence shown here is derived from an EMBL/GenBank/DDBJ whole genome shotgun (WGS) entry which is preliminary data.</text>
</comment>
<sequence>MASQKNPVGELYLFLFLSLPWAGVSFFFQDQLKIRYRTGSILTFFENPGSRVSSLDFDNAFPDYRPEFGFFKRIFFSVLKGAPAGNCLFLWGRWSRPPVPRI</sequence>
<feature type="transmembrane region" description="Helical" evidence="1">
    <location>
        <begin position="12"/>
        <end position="28"/>
    </location>
</feature>
<protein>
    <submittedName>
        <fullName evidence="2">Uncharacterized protein</fullName>
    </submittedName>
</protein>
<keyword evidence="1" id="KW-0812">Transmembrane</keyword>
<keyword evidence="1" id="KW-0472">Membrane</keyword>
<dbReference type="AlphaFoldDB" id="A0A0D2HYJ4"/>
<evidence type="ECO:0000313" key="2">
    <source>
        <dbReference type="EMBL" id="KIX15378.1"/>
    </source>
</evidence>
<accession>A0A0D2HYJ4</accession>
<proteinExistence type="predicted"/>
<reference evidence="2 3" key="1">
    <citation type="submission" date="2013-11" db="EMBL/GenBank/DDBJ databases">
        <title>Metagenomic analysis of a methanogenic consortium involved in long chain n-alkane degradation.</title>
        <authorList>
            <person name="Davidova I.A."/>
            <person name="Callaghan A.V."/>
            <person name="Wawrik B."/>
            <person name="Pruitt S."/>
            <person name="Marks C."/>
            <person name="Duncan K.E."/>
            <person name="Suflita J.M."/>
        </authorList>
    </citation>
    <scope>NUCLEOTIDE SEQUENCE [LARGE SCALE GENOMIC DNA]</scope>
    <source>
        <strain evidence="2 3">SPR</strain>
    </source>
</reference>
<evidence type="ECO:0000256" key="1">
    <source>
        <dbReference type="SAM" id="Phobius"/>
    </source>
</evidence>
<keyword evidence="1" id="KW-1133">Transmembrane helix</keyword>
<gene>
    <name evidence="2" type="ORF">X474_03305</name>
</gene>
<dbReference type="InParanoid" id="A0A0D2HYJ4"/>
<keyword evidence="3" id="KW-1185">Reference proteome</keyword>
<organism evidence="2 3">
    <name type="scientific">Dethiosulfatarculus sandiegensis</name>
    <dbReference type="NCBI Taxonomy" id="1429043"/>
    <lineage>
        <taxon>Bacteria</taxon>
        <taxon>Pseudomonadati</taxon>
        <taxon>Thermodesulfobacteriota</taxon>
        <taxon>Desulfarculia</taxon>
        <taxon>Desulfarculales</taxon>
        <taxon>Desulfarculaceae</taxon>
        <taxon>Dethiosulfatarculus</taxon>
    </lineage>
</organism>
<name>A0A0D2HYJ4_9BACT</name>
<evidence type="ECO:0000313" key="3">
    <source>
        <dbReference type="Proteomes" id="UP000032233"/>
    </source>
</evidence>
<dbReference type="Proteomes" id="UP000032233">
    <property type="component" value="Unassembled WGS sequence"/>
</dbReference>